<keyword evidence="1" id="KW-1133">Transmembrane helix</keyword>
<evidence type="ECO:0000313" key="2">
    <source>
        <dbReference type="EMBL" id="MDQ0103683.1"/>
    </source>
</evidence>
<dbReference type="EMBL" id="JAUSSW010000010">
    <property type="protein sequence ID" value="MDQ0103683.1"/>
    <property type="molecule type" value="Genomic_DNA"/>
</dbReference>
<dbReference type="PANTHER" id="PTHR37813">
    <property type="entry name" value="FELS-2 PROPHAGE PROTEIN"/>
    <property type="match status" value="1"/>
</dbReference>
<feature type="transmembrane region" description="Helical" evidence="1">
    <location>
        <begin position="475"/>
        <end position="501"/>
    </location>
</feature>
<organism evidence="2 3">
    <name type="scientific">Paenarthrobacter nicotinovorans</name>
    <name type="common">Arthrobacter nicotinovorans</name>
    <dbReference type="NCBI Taxonomy" id="29320"/>
    <lineage>
        <taxon>Bacteria</taxon>
        <taxon>Bacillati</taxon>
        <taxon>Actinomycetota</taxon>
        <taxon>Actinomycetes</taxon>
        <taxon>Micrococcales</taxon>
        <taxon>Micrococcaceae</taxon>
        <taxon>Paenarthrobacter</taxon>
    </lineage>
</organism>
<dbReference type="Proteomes" id="UP001244563">
    <property type="component" value="Unassembled WGS sequence"/>
</dbReference>
<proteinExistence type="predicted"/>
<feature type="transmembrane region" description="Helical" evidence="1">
    <location>
        <begin position="423"/>
        <end position="442"/>
    </location>
</feature>
<protein>
    <submittedName>
        <fullName evidence="2">Phage-related protein</fullName>
    </submittedName>
</protein>
<evidence type="ECO:0000313" key="3">
    <source>
        <dbReference type="Proteomes" id="UP001244563"/>
    </source>
</evidence>
<feature type="transmembrane region" description="Helical" evidence="1">
    <location>
        <begin position="391"/>
        <end position="416"/>
    </location>
</feature>
<feature type="transmembrane region" description="Helical" evidence="1">
    <location>
        <begin position="448"/>
        <end position="468"/>
    </location>
</feature>
<keyword evidence="3" id="KW-1185">Reference proteome</keyword>
<dbReference type="SUPFAM" id="SSF48371">
    <property type="entry name" value="ARM repeat"/>
    <property type="match status" value="1"/>
</dbReference>
<accession>A0ABT9TPT4</accession>
<dbReference type="RefSeq" id="WP_306878933.1">
    <property type="nucleotide sequence ID" value="NZ_JAUSSW010000010.1"/>
</dbReference>
<dbReference type="InterPro" id="IPR016024">
    <property type="entry name" value="ARM-type_fold"/>
</dbReference>
<dbReference type="PANTHER" id="PTHR37813:SF1">
    <property type="entry name" value="FELS-2 PROPHAGE PROTEIN"/>
    <property type="match status" value="1"/>
</dbReference>
<keyword evidence="1" id="KW-0472">Membrane</keyword>
<keyword evidence="1" id="KW-0812">Transmembrane</keyword>
<feature type="transmembrane region" description="Helical" evidence="1">
    <location>
        <begin position="539"/>
        <end position="565"/>
    </location>
</feature>
<evidence type="ECO:0000256" key="1">
    <source>
        <dbReference type="SAM" id="Phobius"/>
    </source>
</evidence>
<reference evidence="2 3" key="1">
    <citation type="submission" date="2023-07" db="EMBL/GenBank/DDBJ databases">
        <title>Sorghum-associated microbial communities from plants grown in Nebraska, USA.</title>
        <authorList>
            <person name="Schachtman D."/>
        </authorList>
    </citation>
    <scope>NUCLEOTIDE SEQUENCE [LARGE SCALE GENOMIC DNA]</scope>
    <source>
        <strain evidence="2 3">CC523</strain>
    </source>
</reference>
<gene>
    <name evidence="2" type="ORF">J2T10_003348</name>
</gene>
<sequence length="766" mass="76941">MAVELGSAFISVGLSTAGLGNEIKKAFGGAESSGSEAGKSAGRGFGGAFGIAAAAVGALGIGSFFKSAISGAADLEQSVGAIDSVFKGSAGQMHEWAKSASTDVGLTQNEFNSLGTLIGSQLKNGGTAMDELGPKTKALIGTGADLASMFGGTTQEAVEALSSALKGERDPIERYGVSLNQAKIDAEAAALGFQKVDGAFDQSAQQAATLSLITKQTADATGNFGRETDTLAHKQQVLSAQWADGKAALGTALLPAVTALTGALGSALAPAMAGAVAVTKEVIGGFAAFGSAFKAADGDITSSGFPGFMEQIGFVASQVFATLGPIFQSVGAAFAPLIPQVLQLVSSFSPLGLIFQTIQPILPQLAAMFASLAAQIGPVLGQVLAQVTPLIQQLVTMFSANLVQIMPTVVSLVAMLGTGLSQIIPVVAGVLGAILPLIATLISQLAPIFTSFATTVLPIVVSVLGDVIGAIGPLITIIAGLLIPIIEALMPVVVTVFSVVADVIKNAMQIVQGIIQVVTGIISGDWSKVWSGIQNIFGGIWNTIVSVVSGAIAIVGSSISAGINMASGVVSSVLGNIGNFFATTWANINAGVSGFISGFIGFFNALPGKIMGALAGAGTWLVDVGRNIIQGLINGAKGMIDGAVKAVKDVGGAMLDGIKGFLGIHSPSRVFKAQVGMMIGAGLIEGVNASEGGVTAAVNNLVSIPQVPAFGSGSYTAALQAQPSQAFPSRVGLMVAGREFEAYLVDTSSGVVQSADADTRYMRAGV</sequence>
<feature type="transmembrane region" description="Helical" evidence="1">
    <location>
        <begin position="585"/>
        <end position="606"/>
    </location>
</feature>
<name>A0ABT9TPT4_PAENI</name>
<feature type="transmembrane region" description="Helical" evidence="1">
    <location>
        <begin position="365"/>
        <end position="385"/>
    </location>
</feature>
<comment type="caution">
    <text evidence="2">The sequence shown here is derived from an EMBL/GenBank/DDBJ whole genome shotgun (WGS) entry which is preliminary data.</text>
</comment>